<keyword evidence="2" id="KW-1185">Reference proteome</keyword>
<feature type="non-terminal residue" evidence="1">
    <location>
        <position position="78"/>
    </location>
</feature>
<feature type="non-terminal residue" evidence="1">
    <location>
        <position position="1"/>
    </location>
</feature>
<proteinExistence type="predicted"/>
<dbReference type="GO" id="GO:0004497">
    <property type="term" value="F:monooxygenase activity"/>
    <property type="evidence" value="ECO:0007669"/>
    <property type="project" value="InterPro"/>
</dbReference>
<organism evidence="1 2">
    <name type="scientific">Mycena citricolor</name>
    <dbReference type="NCBI Taxonomy" id="2018698"/>
    <lineage>
        <taxon>Eukaryota</taxon>
        <taxon>Fungi</taxon>
        <taxon>Dikarya</taxon>
        <taxon>Basidiomycota</taxon>
        <taxon>Agaricomycotina</taxon>
        <taxon>Agaricomycetes</taxon>
        <taxon>Agaricomycetidae</taxon>
        <taxon>Agaricales</taxon>
        <taxon>Marasmiineae</taxon>
        <taxon>Mycenaceae</taxon>
        <taxon>Mycena</taxon>
    </lineage>
</organism>
<evidence type="ECO:0008006" key="3">
    <source>
        <dbReference type="Google" id="ProtNLM"/>
    </source>
</evidence>
<dbReference type="SUPFAM" id="SSF48264">
    <property type="entry name" value="Cytochrome P450"/>
    <property type="match status" value="1"/>
</dbReference>
<comment type="caution">
    <text evidence="1">The sequence shown here is derived from an EMBL/GenBank/DDBJ whole genome shotgun (WGS) entry which is preliminary data.</text>
</comment>
<accession>A0AAD2HND4</accession>
<name>A0AAD2HND4_9AGAR</name>
<dbReference type="Proteomes" id="UP001295794">
    <property type="component" value="Unassembled WGS sequence"/>
</dbReference>
<reference evidence="1" key="1">
    <citation type="submission" date="2023-11" db="EMBL/GenBank/DDBJ databases">
        <authorList>
            <person name="De Vega J J."/>
            <person name="De Vega J J."/>
        </authorList>
    </citation>
    <scope>NUCLEOTIDE SEQUENCE</scope>
</reference>
<protein>
    <recommendedName>
        <fullName evidence="3">Cytochrome P450</fullName>
    </recommendedName>
</protein>
<dbReference type="GO" id="GO:0016705">
    <property type="term" value="F:oxidoreductase activity, acting on paired donors, with incorporation or reduction of molecular oxygen"/>
    <property type="evidence" value="ECO:0007669"/>
    <property type="project" value="InterPro"/>
</dbReference>
<dbReference type="InterPro" id="IPR036396">
    <property type="entry name" value="Cyt_P450_sf"/>
</dbReference>
<dbReference type="EMBL" id="CAVNYO010000423">
    <property type="protein sequence ID" value="CAK5278595.1"/>
    <property type="molecule type" value="Genomic_DNA"/>
</dbReference>
<dbReference type="GO" id="GO:0020037">
    <property type="term" value="F:heme binding"/>
    <property type="evidence" value="ECO:0007669"/>
    <property type="project" value="InterPro"/>
</dbReference>
<evidence type="ECO:0000313" key="1">
    <source>
        <dbReference type="EMBL" id="CAK5278595.1"/>
    </source>
</evidence>
<gene>
    <name evidence="1" type="ORF">MYCIT1_LOCUS28031</name>
</gene>
<dbReference type="Gene3D" id="1.10.630.10">
    <property type="entry name" value="Cytochrome P450"/>
    <property type="match status" value="1"/>
</dbReference>
<evidence type="ECO:0000313" key="2">
    <source>
        <dbReference type="Proteomes" id="UP001295794"/>
    </source>
</evidence>
<sequence length="78" mass="8542">LMELPFLENVCRETLRLHAAVTFMTRTARSASVLPLLYPLTGTDGKTITEIPVAENQNVHIGIAAANRDPKIWGPDAN</sequence>
<dbReference type="GO" id="GO:0005506">
    <property type="term" value="F:iron ion binding"/>
    <property type="evidence" value="ECO:0007669"/>
    <property type="project" value="InterPro"/>
</dbReference>
<dbReference type="AlphaFoldDB" id="A0AAD2HND4"/>